<sequence length="214" mass="23738">MSYDVAFRHQQALDPSALSSVTTTLHAIGAAITDCRNAGKDAEIDPAVILLIRHLSQVCEAWPPSTLLRRECLDAIAEIRRHPVLKTLAYRGVAYDEPAKRLFHSEGRIAVRRLAEALGLAEGSFDVRSNKGGVAVSGEITLHGEDIWVQLSLGLMGPDREIVYRRVHGRSDHIGERNHYASIRDLMAPDRFARKIRRDLNLAPATPSDCRLFA</sequence>
<reference evidence="1 2" key="1">
    <citation type="submission" date="2014-03" db="EMBL/GenBank/DDBJ databases">
        <title>Whole genome sequence of Novosphingobium resinovorum KF1.</title>
        <authorList>
            <person name="Gan H.M."/>
            <person name="Gan H.Y."/>
            <person name="Chew T.H."/>
            <person name="Savka M.A."/>
        </authorList>
    </citation>
    <scope>NUCLEOTIDE SEQUENCE [LARGE SCALE GENOMIC DNA]</scope>
    <source>
        <strain evidence="1 2">KF1</strain>
    </source>
</reference>
<organism evidence="1 2">
    <name type="scientific">Novosphingobium resinovorum</name>
    <dbReference type="NCBI Taxonomy" id="158500"/>
    <lineage>
        <taxon>Bacteria</taxon>
        <taxon>Pseudomonadati</taxon>
        <taxon>Pseudomonadota</taxon>
        <taxon>Alphaproteobacteria</taxon>
        <taxon>Sphingomonadales</taxon>
        <taxon>Sphingomonadaceae</taxon>
        <taxon>Novosphingobium</taxon>
    </lineage>
</organism>
<dbReference type="eggNOG" id="ENOG5033889">
    <property type="taxonomic scope" value="Bacteria"/>
</dbReference>
<proteinExistence type="predicted"/>
<protein>
    <submittedName>
        <fullName evidence="1">Uncharacterized protein</fullName>
    </submittedName>
</protein>
<dbReference type="PATRIC" id="fig|158500.4.peg.5086"/>
<accession>A0A031JIM7</accession>
<dbReference type="RefSeq" id="WP_036529767.1">
    <property type="nucleotide sequence ID" value="NZ_JFYZ01000048.1"/>
</dbReference>
<name>A0A031JIM7_9SPHN</name>
<gene>
    <name evidence="1" type="ORF">BV97_05009</name>
</gene>
<evidence type="ECO:0000313" key="2">
    <source>
        <dbReference type="Proteomes" id="UP000024329"/>
    </source>
</evidence>
<comment type="caution">
    <text evidence="1">The sequence shown here is derived from an EMBL/GenBank/DDBJ whole genome shotgun (WGS) entry which is preliminary data.</text>
</comment>
<dbReference type="Proteomes" id="UP000024329">
    <property type="component" value="Unassembled WGS sequence"/>
</dbReference>
<dbReference type="AlphaFoldDB" id="A0A031JIM7"/>
<dbReference type="EMBL" id="JFYZ01000048">
    <property type="protein sequence ID" value="EZP73128.1"/>
    <property type="molecule type" value="Genomic_DNA"/>
</dbReference>
<evidence type="ECO:0000313" key="1">
    <source>
        <dbReference type="EMBL" id="EZP73128.1"/>
    </source>
</evidence>